<accession>A0A4S2GQU5</accession>
<name>A0A4S2GQU5_9PROT</name>
<evidence type="ECO:0000313" key="2">
    <source>
        <dbReference type="Proteomes" id="UP000308054"/>
    </source>
</evidence>
<proteinExistence type="predicted"/>
<dbReference type="RefSeq" id="WP_135997652.1">
    <property type="nucleotide sequence ID" value="NZ_SRXW01000106.1"/>
</dbReference>
<protein>
    <recommendedName>
        <fullName evidence="3">Double-strand break repair protein AddB</fullName>
    </recommendedName>
</protein>
<organism evidence="1 2">
    <name type="scientific">Marinicauda algicola</name>
    <dbReference type="NCBI Taxonomy" id="2029849"/>
    <lineage>
        <taxon>Bacteria</taxon>
        <taxon>Pseudomonadati</taxon>
        <taxon>Pseudomonadota</taxon>
        <taxon>Alphaproteobacteria</taxon>
        <taxon>Maricaulales</taxon>
        <taxon>Maricaulaceae</taxon>
        <taxon>Marinicauda</taxon>
    </lineage>
</organism>
<reference evidence="1 2" key="1">
    <citation type="journal article" date="2017" name="Int. J. Syst. Evol. Microbiol.">
        <title>Marinicauda algicola sp. nov., isolated from a marine red alga Rhodosorus marinus.</title>
        <authorList>
            <person name="Jeong S.E."/>
            <person name="Jeon S.H."/>
            <person name="Chun B.H."/>
            <person name="Kim D.W."/>
            <person name="Jeon C.O."/>
        </authorList>
    </citation>
    <scope>NUCLEOTIDE SEQUENCE [LARGE SCALE GENOMIC DNA]</scope>
    <source>
        <strain evidence="1 2">JCM 31718</strain>
    </source>
</reference>
<sequence>PDPSDLAALTVLVPTRRAGRELAEAFAKARGQEAAVALLPLIRPIGDVDADEPPFEPGELAGIAPPALSAARRRFELASLTLKKEGATGRSMGPGAALALA</sequence>
<dbReference type="EMBL" id="SRXW01000106">
    <property type="protein sequence ID" value="TGY84941.1"/>
    <property type="molecule type" value="Genomic_DNA"/>
</dbReference>
<dbReference type="OrthoDB" id="9780606at2"/>
<keyword evidence="2" id="KW-1185">Reference proteome</keyword>
<dbReference type="Proteomes" id="UP000308054">
    <property type="component" value="Unassembled WGS sequence"/>
</dbReference>
<feature type="non-terminal residue" evidence="1">
    <location>
        <position position="101"/>
    </location>
</feature>
<evidence type="ECO:0008006" key="3">
    <source>
        <dbReference type="Google" id="ProtNLM"/>
    </source>
</evidence>
<feature type="non-terminal residue" evidence="1">
    <location>
        <position position="1"/>
    </location>
</feature>
<comment type="caution">
    <text evidence="1">The sequence shown here is derived from an EMBL/GenBank/DDBJ whole genome shotgun (WGS) entry which is preliminary data.</text>
</comment>
<evidence type="ECO:0000313" key="1">
    <source>
        <dbReference type="EMBL" id="TGY84941.1"/>
    </source>
</evidence>
<dbReference type="AlphaFoldDB" id="A0A4S2GQU5"/>
<gene>
    <name evidence="1" type="ORF">E5163_16935</name>
</gene>